<dbReference type="InterPro" id="IPR008651">
    <property type="entry name" value="Uncharacterised_HicB"/>
</dbReference>
<dbReference type="InterPro" id="IPR035069">
    <property type="entry name" value="TTHA1013/TTHA0281-like"/>
</dbReference>
<evidence type="ECO:0000313" key="1">
    <source>
        <dbReference type="EMBL" id="KKJ00151.1"/>
    </source>
</evidence>
<dbReference type="Pfam" id="PF05534">
    <property type="entry name" value="HicB"/>
    <property type="match status" value="1"/>
</dbReference>
<dbReference type="InterPro" id="IPR010985">
    <property type="entry name" value="Ribbon_hlx_hlx"/>
</dbReference>
<dbReference type="AlphaFoldDB" id="A0A0M2PUG8"/>
<dbReference type="SUPFAM" id="SSF143100">
    <property type="entry name" value="TTHA1013/TTHA0281-like"/>
    <property type="match status" value="1"/>
</dbReference>
<name>A0A0M2PUG8_PROHO</name>
<comment type="caution">
    <text evidence="1">The sequence shown here is derived from an EMBL/GenBank/DDBJ whole genome shotgun (WGS) entry which is preliminary data.</text>
</comment>
<dbReference type="RefSeq" id="WP_017711497.1">
    <property type="nucleotide sequence ID" value="NZ_KB235933.1"/>
</dbReference>
<organism evidence="1 2">
    <name type="scientific">Prochlorothrix hollandica PCC 9006 = CALU 1027</name>
    <dbReference type="NCBI Taxonomy" id="317619"/>
    <lineage>
        <taxon>Bacteria</taxon>
        <taxon>Bacillati</taxon>
        <taxon>Cyanobacteriota</taxon>
        <taxon>Cyanophyceae</taxon>
        <taxon>Prochlorotrichales</taxon>
        <taxon>Prochlorotrichaceae</taxon>
        <taxon>Prochlorothrix</taxon>
    </lineage>
</organism>
<keyword evidence="2" id="KW-1185">Reference proteome</keyword>
<gene>
    <name evidence="1" type="ORF">PROH_10550</name>
</gene>
<sequence length="119" mass="13433">MTLPNQFWDFYSYRVVWSSEDEEFVATCAEFPSLSWLAEDASEALQGIRQLVADCVIDLQQTGEPVPDPIAQRQYSGKFQVRIPPSLHQQLVLQATEENISLNRLVTLKLASNPPISLP</sequence>
<dbReference type="SUPFAM" id="SSF47598">
    <property type="entry name" value="Ribbon-helix-helix"/>
    <property type="match status" value="1"/>
</dbReference>
<evidence type="ECO:0000313" key="2">
    <source>
        <dbReference type="Proteomes" id="UP000034681"/>
    </source>
</evidence>
<dbReference type="Proteomes" id="UP000034681">
    <property type="component" value="Unassembled WGS sequence"/>
</dbReference>
<dbReference type="Gene3D" id="3.30.160.250">
    <property type="match status" value="1"/>
</dbReference>
<proteinExistence type="predicted"/>
<dbReference type="eggNOG" id="COG4226">
    <property type="taxonomic scope" value="Bacteria"/>
</dbReference>
<reference evidence="1" key="1">
    <citation type="submission" date="2012-04" db="EMBL/GenBank/DDBJ databases">
        <authorList>
            <person name="Borisov I.G."/>
            <person name="Ivanikova N.V."/>
            <person name="Pinevich A.V."/>
        </authorList>
    </citation>
    <scope>NUCLEOTIDE SEQUENCE</scope>
    <source>
        <strain evidence="1">CALU 1027</strain>
    </source>
</reference>
<accession>A0A0M2PUG8</accession>
<dbReference type="EMBL" id="AJTX02000004">
    <property type="protein sequence ID" value="KKJ00151.1"/>
    <property type="molecule type" value="Genomic_DNA"/>
</dbReference>
<protein>
    <submittedName>
        <fullName evidence="1">HicB</fullName>
    </submittedName>
</protein>
<dbReference type="STRING" id="317619.GCA_000332315_00874"/>
<dbReference type="GO" id="GO:0006355">
    <property type="term" value="P:regulation of DNA-templated transcription"/>
    <property type="evidence" value="ECO:0007669"/>
    <property type="project" value="InterPro"/>
</dbReference>
<dbReference type="OrthoDB" id="9793107at2"/>